<dbReference type="Pfam" id="PF01520">
    <property type="entry name" value="Amidase_3"/>
    <property type="match status" value="1"/>
</dbReference>
<dbReference type="PANTHER" id="PTHR30404:SF0">
    <property type="entry name" value="N-ACETYLMURAMOYL-L-ALANINE AMIDASE AMIC"/>
    <property type="match status" value="1"/>
</dbReference>
<keyword evidence="4" id="KW-1185">Reference proteome</keyword>
<proteinExistence type="predicted"/>
<name>A0A1W6JV24_9CAUD</name>
<keyword evidence="1" id="KW-0378">Hydrolase</keyword>
<dbReference type="Proteomes" id="UP000225564">
    <property type="component" value="Segment"/>
</dbReference>
<evidence type="ECO:0000313" key="4">
    <source>
        <dbReference type="Proteomes" id="UP000225564"/>
    </source>
</evidence>
<gene>
    <name evidence="3" type="ORF">pVco5_067</name>
</gene>
<dbReference type="GO" id="GO:0009253">
    <property type="term" value="P:peptidoglycan catabolic process"/>
    <property type="evidence" value="ECO:0007669"/>
    <property type="project" value="InterPro"/>
</dbReference>
<dbReference type="EMBL" id="KY612839">
    <property type="protein sequence ID" value="ARM71055.1"/>
    <property type="molecule type" value="Genomic_DNA"/>
</dbReference>
<accession>A0A1W6JV24</accession>
<dbReference type="SUPFAM" id="SSF53187">
    <property type="entry name" value="Zn-dependent exopeptidases"/>
    <property type="match status" value="1"/>
</dbReference>
<dbReference type="InterPro" id="IPR050695">
    <property type="entry name" value="N-acetylmuramoyl_amidase_3"/>
</dbReference>
<dbReference type="Gene3D" id="3.40.630.40">
    <property type="entry name" value="Zn-dependent exopeptidases"/>
    <property type="match status" value="1"/>
</dbReference>
<evidence type="ECO:0000259" key="2">
    <source>
        <dbReference type="SMART" id="SM00646"/>
    </source>
</evidence>
<dbReference type="CDD" id="cd02696">
    <property type="entry name" value="MurNAc-LAA"/>
    <property type="match status" value="1"/>
</dbReference>
<evidence type="ECO:0000256" key="1">
    <source>
        <dbReference type="ARBA" id="ARBA00022801"/>
    </source>
</evidence>
<evidence type="ECO:0000313" key="3">
    <source>
        <dbReference type="EMBL" id="ARM71055.1"/>
    </source>
</evidence>
<sequence length="173" mass="19350">MKVCISVGHSPDEQGAYNETFGITEFSYNTSLGKGVVEELEKLGHEVELVFRKSLAELPAQINRTKADVAVELHCNAFNKLVSGSETLHYPKSRKGIKLAQYVQDAVVETLDIRDRGIKESTRELILRKTAMPCIILEPGFIDNDVDMMIMIDKQQELAKAIAQGIHNYSLSR</sequence>
<dbReference type="GO" id="GO:0008745">
    <property type="term" value="F:N-acetylmuramoyl-L-alanine amidase activity"/>
    <property type="evidence" value="ECO:0007669"/>
    <property type="project" value="InterPro"/>
</dbReference>
<organism evidence="3 4">
    <name type="scientific">Vibrio phage pVco-5</name>
    <dbReference type="NCBI Taxonomy" id="1965485"/>
    <lineage>
        <taxon>Viruses</taxon>
        <taxon>Duplodnaviria</taxon>
        <taxon>Heunggongvirae</taxon>
        <taxon>Uroviricota</taxon>
        <taxon>Caudoviricetes</taxon>
        <taxon>Schitoviridae</taxon>
        <taxon>Vicoquintavirus</taxon>
        <taxon>Vicoquintavirus Pvco5</taxon>
    </lineage>
</organism>
<dbReference type="SMART" id="SM00646">
    <property type="entry name" value="Ami_3"/>
    <property type="match status" value="1"/>
</dbReference>
<protein>
    <submittedName>
        <fullName evidence="3">N-acetylmuramoyl-L-alanine amidase</fullName>
    </submittedName>
</protein>
<feature type="domain" description="MurNAc-LAA" evidence="2">
    <location>
        <begin position="59"/>
        <end position="167"/>
    </location>
</feature>
<dbReference type="PANTHER" id="PTHR30404">
    <property type="entry name" value="N-ACETYLMURAMOYL-L-ALANINE AMIDASE"/>
    <property type="match status" value="1"/>
</dbReference>
<dbReference type="InterPro" id="IPR002508">
    <property type="entry name" value="MurNAc-LAA_cat"/>
</dbReference>
<reference evidence="3 4" key="1">
    <citation type="submission" date="2017-02" db="EMBL/GenBank/DDBJ databases">
        <title>Comeplete genome sequence of Bacteriophage pVco-5, that infects Vibrio corallilyticus.</title>
        <authorList>
            <person name="Kim H.J."/>
            <person name="Park S.C."/>
        </authorList>
    </citation>
    <scope>NUCLEOTIDE SEQUENCE [LARGE SCALE GENOMIC DNA]</scope>
</reference>